<evidence type="ECO:0008006" key="3">
    <source>
        <dbReference type="Google" id="ProtNLM"/>
    </source>
</evidence>
<proteinExistence type="predicted"/>
<dbReference type="RefSeq" id="WP_222404915.1">
    <property type="nucleotide sequence ID" value="NZ_JAHVKP010000001.1"/>
</dbReference>
<evidence type="ECO:0000313" key="2">
    <source>
        <dbReference type="Proteomes" id="UP000824927"/>
    </source>
</evidence>
<name>A0A9Q3S0X8_9SPHN</name>
<organism evidence="1 2">
    <name type="scientific">Qipengyuania aquimaris</name>
    <dbReference type="NCBI Taxonomy" id="255984"/>
    <lineage>
        <taxon>Bacteria</taxon>
        <taxon>Pseudomonadati</taxon>
        <taxon>Pseudomonadota</taxon>
        <taxon>Alphaproteobacteria</taxon>
        <taxon>Sphingomonadales</taxon>
        <taxon>Erythrobacteraceae</taxon>
        <taxon>Qipengyuania</taxon>
    </lineage>
</organism>
<comment type="caution">
    <text evidence="1">The sequence shown here is derived from an EMBL/GenBank/DDBJ whole genome shotgun (WGS) entry which is preliminary data.</text>
</comment>
<dbReference type="SUPFAM" id="SSF55469">
    <property type="entry name" value="FMN-dependent nitroreductase-like"/>
    <property type="match status" value="1"/>
</dbReference>
<dbReference type="AlphaFoldDB" id="A0A9Q3S0X8"/>
<protein>
    <recommendedName>
        <fullName evidence="3">Nitroreductase</fullName>
    </recommendedName>
</protein>
<dbReference type="InterPro" id="IPR000415">
    <property type="entry name" value="Nitroreductase-like"/>
</dbReference>
<dbReference type="EMBL" id="JAHVKP010000001">
    <property type="protein sequence ID" value="MBY6217932.1"/>
    <property type="molecule type" value="Genomic_DNA"/>
</dbReference>
<dbReference type="GO" id="GO:0016491">
    <property type="term" value="F:oxidoreductase activity"/>
    <property type="evidence" value="ECO:0007669"/>
    <property type="project" value="InterPro"/>
</dbReference>
<dbReference type="Proteomes" id="UP000824927">
    <property type="component" value="Unassembled WGS sequence"/>
</dbReference>
<sequence>MHALAHAILAPNPHNRQPWLIELVGSDGLRLLPDLSRMLPETDPPNRQITIGYGAFLEILEQAASVTGHALAIDTFPKGSNSEALDSRPIASVTFRSVRIASDPLASTILDRRTTRAPFDAGRAVPEELLDEMNAAIGGGAFFRWTSDKDRVAELTAINRKGWIAEVDNEATHSESAALTRIGAAEVNADPDGISLHGPLIETISATNMFTREAMKERGSFAEGQVRQFYLDVLDATATYGWLVSPGNTRDDQLRSGAQWVRLNQAATRAGIAFHPVSQVLQEFPAMAESLAEVHRQLGVDAPARIQGIFRLGYADFPEPSPRWPLASRMIET</sequence>
<dbReference type="Gene3D" id="3.40.109.10">
    <property type="entry name" value="NADH Oxidase"/>
    <property type="match status" value="1"/>
</dbReference>
<accession>A0A9Q3S0X8</accession>
<reference evidence="1" key="1">
    <citation type="submission" date="2021-06" db="EMBL/GenBank/DDBJ databases">
        <title>50 bacteria genomes isolated from Dapeng, Shenzhen, China.</title>
        <authorList>
            <person name="Zheng W."/>
            <person name="Yu S."/>
            <person name="Huang Y."/>
        </authorList>
    </citation>
    <scope>NUCLEOTIDE SEQUENCE</scope>
    <source>
        <strain evidence="1">DP4N28-2</strain>
    </source>
</reference>
<dbReference type="NCBIfam" id="NF047509">
    <property type="entry name" value="Rv3131_FMN_oxido"/>
    <property type="match status" value="1"/>
</dbReference>
<gene>
    <name evidence="1" type="ORF">KUV31_06200</name>
</gene>
<evidence type="ECO:0000313" key="1">
    <source>
        <dbReference type="EMBL" id="MBY6217932.1"/>
    </source>
</evidence>